<dbReference type="Gene3D" id="4.10.60.10">
    <property type="entry name" value="Zinc finger, CCHC-type"/>
    <property type="match status" value="1"/>
</dbReference>
<dbReference type="SUPFAM" id="SSF57756">
    <property type="entry name" value="Retrovirus zinc finger-like domains"/>
    <property type="match status" value="1"/>
</dbReference>
<dbReference type="OrthoDB" id="7608935at2759"/>
<organism evidence="3 4">
    <name type="scientific">Perkinsus chesapeaki</name>
    <name type="common">Clam parasite</name>
    <name type="synonym">Perkinsus andrewsi</name>
    <dbReference type="NCBI Taxonomy" id="330153"/>
    <lineage>
        <taxon>Eukaryota</taxon>
        <taxon>Sar</taxon>
        <taxon>Alveolata</taxon>
        <taxon>Perkinsozoa</taxon>
        <taxon>Perkinsea</taxon>
        <taxon>Perkinsida</taxon>
        <taxon>Perkinsidae</taxon>
        <taxon>Perkinsus</taxon>
    </lineage>
</organism>
<keyword evidence="1" id="KW-0862">Zinc</keyword>
<dbReference type="GO" id="GO:0008270">
    <property type="term" value="F:zinc ion binding"/>
    <property type="evidence" value="ECO:0007669"/>
    <property type="project" value="UniProtKB-KW"/>
</dbReference>
<feature type="non-terminal residue" evidence="3">
    <location>
        <position position="1"/>
    </location>
</feature>
<dbReference type="InterPro" id="IPR036875">
    <property type="entry name" value="Znf_CCHC_sf"/>
</dbReference>
<dbReference type="AlphaFoldDB" id="A0A7J6KPK6"/>
<proteinExistence type="predicted"/>
<evidence type="ECO:0000259" key="2">
    <source>
        <dbReference type="PROSITE" id="PS50158"/>
    </source>
</evidence>
<comment type="caution">
    <text evidence="3">The sequence shown here is derived from an EMBL/GenBank/DDBJ whole genome shotgun (WGS) entry which is preliminary data.</text>
</comment>
<dbReference type="InterPro" id="IPR001878">
    <property type="entry name" value="Znf_CCHC"/>
</dbReference>
<evidence type="ECO:0000313" key="4">
    <source>
        <dbReference type="Proteomes" id="UP000591131"/>
    </source>
</evidence>
<protein>
    <recommendedName>
        <fullName evidence="2">CCHC-type domain-containing protein</fullName>
    </recommendedName>
</protein>
<accession>A0A7J6KPK6</accession>
<dbReference type="Proteomes" id="UP000591131">
    <property type="component" value="Unassembled WGS sequence"/>
</dbReference>
<dbReference type="SMART" id="SM00343">
    <property type="entry name" value="ZnF_C2HC"/>
    <property type="match status" value="3"/>
</dbReference>
<name>A0A7J6KPK6_PERCH</name>
<gene>
    <name evidence="3" type="ORF">FOL47_002440</name>
</gene>
<keyword evidence="4" id="KW-1185">Reference proteome</keyword>
<reference evidence="3 4" key="1">
    <citation type="submission" date="2020-04" db="EMBL/GenBank/DDBJ databases">
        <title>Perkinsus chesapeaki whole genome sequence.</title>
        <authorList>
            <person name="Bogema D.R."/>
        </authorList>
    </citation>
    <scope>NUCLEOTIDE SEQUENCE [LARGE SCALE GENOMIC DNA]</scope>
    <source>
        <strain evidence="3">ATCC PRA-425</strain>
    </source>
</reference>
<evidence type="ECO:0000256" key="1">
    <source>
        <dbReference type="PROSITE-ProRule" id="PRU00047"/>
    </source>
</evidence>
<dbReference type="GO" id="GO:0003676">
    <property type="term" value="F:nucleic acid binding"/>
    <property type="evidence" value="ECO:0007669"/>
    <property type="project" value="InterPro"/>
</dbReference>
<keyword evidence="1" id="KW-0479">Metal-binding</keyword>
<dbReference type="EMBL" id="JAAPAO010001673">
    <property type="protein sequence ID" value="KAF4649078.1"/>
    <property type="molecule type" value="Genomic_DNA"/>
</dbReference>
<sequence length="629" mass="69860">MPTLKRGPVNHSSLADHLRGSAQQALAAGTEDLLYRGLSALSKVPLPEGGKYLGQQDARPIVCLLSDISSTAADFHLNAADTYLYLTQCLGPMVYKQLSKHIRRLGLSSAGSLQKLHEAESFLRHRYRTTNNDGKFAARVDSLKMERNETPSSFVDRLNALLDEGLDIGVQHTPYQRKQLFIRGLSTHYRDQACSVWSNITDINELAELLTRWDGQRRQYSQNMTGNHAATTDDTTTTTVNFDKMAPRATGTGGPSPIRRGNCYRCGKFGHRAGRCRSTTVFQLDRRCAKCGDFGHTIAECMRTLLSPCPRCQLPNHMAGVCTAPSVHGDPTTTFPVTNGSPPATTESALMATHVDTSLTYSSTIPKSENQSGDDLVTVPILPPLHRYCRVLPTVEEDHQGVLCRAQIDNGAGACYIDSTLLEDLRKRGVNCEERPTNVTYRTVFGNNEVQHHNTAVILRFRLCSDDTPNNPDPNSNVIELPFLVARPCTPRLLFGRPALSYLDSPASGNYSLFDETKTSKGTTKLKANIPMLETASVMPRTESSRSRSTTDRRILADVCDRMVADGKLMRISPNDEHKIICVNEPVLVDKQEGLRVRRHPIPDTDANRYRLTIDLRSVNELQFYDGNW</sequence>
<dbReference type="PROSITE" id="PS50158">
    <property type="entry name" value="ZF_CCHC"/>
    <property type="match status" value="1"/>
</dbReference>
<feature type="domain" description="CCHC-type" evidence="2">
    <location>
        <begin position="263"/>
        <end position="278"/>
    </location>
</feature>
<evidence type="ECO:0000313" key="3">
    <source>
        <dbReference type="EMBL" id="KAF4649078.1"/>
    </source>
</evidence>
<keyword evidence="1" id="KW-0863">Zinc-finger</keyword>